<dbReference type="InParanoid" id="G8ZWN1"/>
<proteinExistence type="inferred from homology"/>
<evidence type="ECO:0000256" key="2">
    <source>
        <dbReference type="ARBA" id="ARBA00010239"/>
    </source>
</evidence>
<dbReference type="Proteomes" id="UP000005627">
    <property type="component" value="Chromosome 6"/>
</dbReference>
<feature type="region of interest" description="Disordered" evidence="7">
    <location>
        <begin position="80"/>
        <end position="138"/>
    </location>
</feature>
<organism evidence="8 9">
    <name type="scientific">Torulaspora delbrueckii</name>
    <name type="common">Yeast</name>
    <name type="synonym">Candida colliculosa</name>
    <dbReference type="NCBI Taxonomy" id="4950"/>
    <lineage>
        <taxon>Eukaryota</taxon>
        <taxon>Fungi</taxon>
        <taxon>Dikarya</taxon>
        <taxon>Ascomycota</taxon>
        <taxon>Saccharomycotina</taxon>
        <taxon>Saccharomycetes</taxon>
        <taxon>Saccharomycetales</taxon>
        <taxon>Saccharomycetaceae</taxon>
        <taxon>Torulaspora</taxon>
    </lineage>
</organism>
<dbReference type="GO" id="GO:0006302">
    <property type="term" value="P:double-strand break repair"/>
    <property type="evidence" value="ECO:0007669"/>
    <property type="project" value="EnsemblFungi"/>
</dbReference>
<evidence type="ECO:0000256" key="5">
    <source>
        <dbReference type="ARBA" id="ARBA00023242"/>
    </source>
</evidence>
<comment type="similarity">
    <text evidence="2 6">Belongs to the SNF5 family.</text>
</comment>
<dbReference type="EMBL" id="HE616747">
    <property type="protein sequence ID" value="CCE93025.1"/>
    <property type="molecule type" value="Genomic_DNA"/>
</dbReference>
<dbReference type="HOGENOM" id="CLU_014421_4_0_1"/>
<accession>G8ZWN1</accession>
<dbReference type="GO" id="GO:0031491">
    <property type="term" value="F:nucleosome binding"/>
    <property type="evidence" value="ECO:0007669"/>
    <property type="project" value="EnsemblFungi"/>
</dbReference>
<feature type="region of interest" description="Disordered" evidence="7">
    <location>
        <begin position="385"/>
        <end position="407"/>
    </location>
</feature>
<dbReference type="PANTHER" id="PTHR10019">
    <property type="entry name" value="SNF5"/>
    <property type="match status" value="1"/>
</dbReference>
<keyword evidence="9" id="KW-1185">Reference proteome</keyword>
<gene>
    <name evidence="8" type="primary">TDEL0F02140</name>
    <name evidence="8" type="ORF">TDEL_0F02140</name>
</gene>
<evidence type="ECO:0000256" key="7">
    <source>
        <dbReference type="SAM" id="MobiDB-lite"/>
    </source>
</evidence>
<comment type="subcellular location">
    <subcellularLocation>
        <location evidence="1 6">Nucleus</location>
    </subcellularLocation>
</comment>
<comment type="function">
    <text evidence="6">Part of the chromatin structure-remodeling complex (RSC) which is involved in transcription regulation and nucleosome positioning. RSC is responsible for the transfer of a histone octamer from a nucleosome core particle to naked DNA. The reaction requires ATP and involves an activated RSC-nucleosome intermediate. Remodeling reaction also involves DNA translocation, DNA twist and conformational change. As a reconfigurer of centromeric and flanking nucleosomes, RSC complex is required both for proper kinetochore function in chromosome segregation and, via a PKC1-dependent signaling pathway, for organization of the cellular cytoskeleton. This subunit is essential for mitotic growth and required for cell cycle progression.</text>
</comment>
<dbReference type="GO" id="GO:0034080">
    <property type="term" value="P:CENP-A containing chromatin assembly"/>
    <property type="evidence" value="ECO:0007669"/>
    <property type="project" value="EnsemblFungi"/>
</dbReference>
<keyword evidence="6" id="KW-0131">Cell cycle</keyword>
<dbReference type="STRING" id="1076872.G8ZWN1"/>
<evidence type="ECO:0000256" key="1">
    <source>
        <dbReference type="ARBA" id="ARBA00004123"/>
    </source>
</evidence>
<evidence type="ECO:0000313" key="9">
    <source>
        <dbReference type="Proteomes" id="UP000005627"/>
    </source>
</evidence>
<dbReference type="GO" id="GO:0000228">
    <property type="term" value="C:nuclear chromosome"/>
    <property type="evidence" value="ECO:0007669"/>
    <property type="project" value="InterPro"/>
</dbReference>
<dbReference type="AlphaFoldDB" id="G8ZWN1"/>
<dbReference type="RefSeq" id="XP_003682236.1">
    <property type="nucleotide sequence ID" value="XM_003682188.1"/>
</dbReference>
<dbReference type="GO" id="GO:0006368">
    <property type="term" value="P:transcription elongation by RNA polymerase II"/>
    <property type="evidence" value="ECO:0007669"/>
    <property type="project" value="EnsemblFungi"/>
</dbReference>
<name>G8ZWN1_TORDE</name>
<dbReference type="FunCoup" id="G8ZWN1">
    <property type="interactions" value="264"/>
</dbReference>
<dbReference type="InterPro" id="IPR017393">
    <property type="entry name" value="Sfh1/SNF5"/>
</dbReference>
<evidence type="ECO:0000313" key="8">
    <source>
        <dbReference type="EMBL" id="CCE93025.1"/>
    </source>
</evidence>
<evidence type="ECO:0000256" key="3">
    <source>
        <dbReference type="ARBA" id="ARBA00023015"/>
    </source>
</evidence>
<reference evidence="8 9" key="1">
    <citation type="journal article" date="2011" name="Proc. Natl. Acad. Sci. U.S.A.">
        <title>Evolutionary erosion of yeast sex chromosomes by mating-type switching accidents.</title>
        <authorList>
            <person name="Gordon J.L."/>
            <person name="Armisen D."/>
            <person name="Proux-Wera E."/>
            <person name="Oheigeartaigh S.S."/>
            <person name="Byrne K.P."/>
            <person name="Wolfe K.H."/>
        </authorList>
    </citation>
    <scope>NUCLEOTIDE SEQUENCE [LARGE SCALE GENOMIC DNA]</scope>
    <source>
        <strain evidence="9">ATCC 10662 / CBS 1146 / NBRC 0425 / NCYC 2629 / NRRL Y-866</strain>
    </source>
</reference>
<dbReference type="eggNOG" id="KOG1649">
    <property type="taxonomic scope" value="Eukaryota"/>
</dbReference>
<dbReference type="InterPro" id="IPR006939">
    <property type="entry name" value="SNF5"/>
</dbReference>
<protein>
    <recommendedName>
        <fullName evidence="6">Chromatin structure-remodeling complex subunit SFH1</fullName>
    </recommendedName>
</protein>
<dbReference type="GO" id="GO:0007059">
    <property type="term" value="P:chromosome segregation"/>
    <property type="evidence" value="ECO:0007669"/>
    <property type="project" value="EnsemblFungi"/>
</dbReference>
<evidence type="ECO:0000256" key="6">
    <source>
        <dbReference type="PIRNR" id="PIRNR038126"/>
    </source>
</evidence>
<dbReference type="PIRSF" id="PIRSF038126">
    <property type="entry name" value="SWI_SNF"/>
    <property type="match status" value="1"/>
</dbReference>
<dbReference type="KEGG" id="tdl:TDEL_0F02140"/>
<dbReference type="OrthoDB" id="10258327at2759"/>
<keyword evidence="4 6" id="KW-0804">Transcription</keyword>
<evidence type="ECO:0000256" key="4">
    <source>
        <dbReference type="ARBA" id="ARBA00023163"/>
    </source>
</evidence>
<dbReference type="GO" id="GO:0006337">
    <property type="term" value="P:nucleosome disassembly"/>
    <property type="evidence" value="ECO:0007669"/>
    <property type="project" value="EnsemblFungi"/>
</dbReference>
<keyword evidence="6" id="KW-0156">Chromatin regulator</keyword>
<keyword evidence="5 6" id="KW-0539">Nucleus</keyword>
<dbReference type="GO" id="GO:0016586">
    <property type="term" value="C:RSC-type complex"/>
    <property type="evidence" value="ECO:0007669"/>
    <property type="project" value="EnsemblFungi"/>
</dbReference>
<dbReference type="Pfam" id="PF04855">
    <property type="entry name" value="SNF5"/>
    <property type="match status" value="2"/>
</dbReference>
<keyword evidence="3 6" id="KW-0805">Transcription regulation</keyword>
<dbReference type="GO" id="GO:0000086">
    <property type="term" value="P:G2/M transition of mitotic cell cycle"/>
    <property type="evidence" value="ECO:0007669"/>
    <property type="project" value="EnsemblFungi"/>
</dbReference>
<sequence length="407" mass="46163">MNILQMVNYIKKARLPVMSQQQFLPQAYLTNFHNRIRNEDVPIFVTAQPSRGHKRAKVVNYAEFDTDIFDEFANVGMGMDMDSRSGSTHPANTAGDGGANGPEDDKVGGADGAVDANGNPVNGGNGNHVKAEDVGLPDIQDQDDQLSILRYPKIRETFLQSKVATPYRLDIPPPLSKDQQEPIIIPISLNLEHGGHTITDFFTWNINDHSMTPEEFATIYCRDLDFPNSSALHSQIISTINEQLQEYETVAAVVVPDLQVIVNLTCSLDNRLYEDNFQWNLNDKSLSPEMFAETIVQDLGLSREFMPAIAHAHHEYLLRVKKEWLEGHLNQDHVPNGAAFGYLSGIRLDIDELGVNWCPKVEVLTQEEIQKREIEKERSLRRLKRETDRMSRRGRRRVDDLETTMRI</sequence>
<dbReference type="GeneID" id="11501485"/>
<dbReference type="GO" id="GO:0033262">
    <property type="term" value="P:regulation of nuclear cell cycle DNA replication"/>
    <property type="evidence" value="ECO:0007669"/>
    <property type="project" value="EnsemblFungi"/>
</dbReference>